<feature type="domain" description="DUF7102" evidence="2">
    <location>
        <begin position="637"/>
        <end position="801"/>
    </location>
</feature>
<keyword evidence="5" id="KW-1185">Reference proteome</keyword>
<organism evidence="4 5">
    <name type="scientific">Polychaeton citri CBS 116435</name>
    <dbReference type="NCBI Taxonomy" id="1314669"/>
    <lineage>
        <taxon>Eukaryota</taxon>
        <taxon>Fungi</taxon>
        <taxon>Dikarya</taxon>
        <taxon>Ascomycota</taxon>
        <taxon>Pezizomycotina</taxon>
        <taxon>Dothideomycetes</taxon>
        <taxon>Dothideomycetidae</taxon>
        <taxon>Capnodiales</taxon>
        <taxon>Capnodiaceae</taxon>
        <taxon>Polychaeton</taxon>
    </lineage>
</organism>
<dbReference type="AlphaFoldDB" id="A0A9P4Q6R7"/>
<sequence length="930" mass="102538">MATDRPQPLASRIAPALVWADERCITGDVDILPCLPSAPLMIPEDLEDMQDLPSIASLYQASLHGKPLMDEKWQVDRDTAEYLASCFALLGHSSIPEMSDSSRMMRLKLEEPLLLEDHDMMMQQTKRRNEVTLHCYSLKHSNSKEANMADFSWSREELAYRNQIDTILEHEKLEVDAECIALLREVDLLNQTTNITTQLFKVDSRSTLQHRLERISPQPLPLSPCVELPDVDVDVSRPGISSTGDSSAIEQEILDREAFNETDLVDAYDARTSDLGNPGNMTVPDNNAIQPPETRFDLPPLRLKRKAISGLGQDSPSQYSGLERTNDSEVQDSIVDVAQSPADPTVQDMAHRHTREEGTTLKVPVPNIDHSSPDRLWSACILSGEGQGGENRSLLELQKSAPRWPCKWPAPSIREIDLAWEPFPPRPAVVGIDEDVDDGSLAGCLTEMSFMDEPLQMETAASCIGRRREQSLQSELLQHDNIKGDAELVMLDDACNKHNVSNSHETPIQISVNGPEDAPCQGNDQPDRTLSLDELLERHRTQLSRQNPEIFEGQIDNKLSLRYNLPGDVTIHVPTIKAGTRCLSPSQPLRTNFSSTSLRCGNDQIPSPQERPCSSAVPSIAEDLPQDLRIVIRPDTSSNYTLVRNLQRRLPSLDLIERDPKSLTVAVRSQAMPTVNAVEADLTIAPGVGIITATLQKLKQRPLSGQQSSFTTIRDRVKAMVARYVKLIIFISEGRSARNGQDEMFHPTPFQQLDGSDCAAFAEFSAFATASCSPTVTQVIYIAGGQSELVEWMAVSIVQHARITTPDEHARGKEAFLRKAGSDPLAAQAILHMLKRDKAEDGDSCVVPMTVSDSLVTTTSRSLDECSSIAETGREAHGLHAFVNVSAADRLKTFSPLLGGGEAAEGVLSRIGGAVDRRWDSLSTGPERLH</sequence>
<dbReference type="InterPro" id="IPR057559">
    <property type="entry name" value="SAM_6"/>
</dbReference>
<feature type="compositionally biased region" description="Polar residues" evidence="1">
    <location>
        <begin position="279"/>
        <end position="289"/>
    </location>
</feature>
<evidence type="ECO:0000259" key="3">
    <source>
        <dbReference type="Pfam" id="PF23395"/>
    </source>
</evidence>
<evidence type="ECO:0000259" key="2">
    <source>
        <dbReference type="Pfam" id="PF23394"/>
    </source>
</evidence>
<reference evidence="4" key="1">
    <citation type="journal article" date="2020" name="Stud. Mycol.">
        <title>101 Dothideomycetes genomes: a test case for predicting lifestyles and emergence of pathogens.</title>
        <authorList>
            <person name="Haridas S."/>
            <person name="Albert R."/>
            <person name="Binder M."/>
            <person name="Bloem J."/>
            <person name="Labutti K."/>
            <person name="Salamov A."/>
            <person name="Andreopoulos B."/>
            <person name="Baker S."/>
            <person name="Barry K."/>
            <person name="Bills G."/>
            <person name="Bluhm B."/>
            <person name="Cannon C."/>
            <person name="Castanera R."/>
            <person name="Culley D."/>
            <person name="Daum C."/>
            <person name="Ezra D."/>
            <person name="Gonzalez J."/>
            <person name="Henrissat B."/>
            <person name="Kuo A."/>
            <person name="Liang C."/>
            <person name="Lipzen A."/>
            <person name="Lutzoni F."/>
            <person name="Magnuson J."/>
            <person name="Mondo S."/>
            <person name="Nolan M."/>
            <person name="Ohm R."/>
            <person name="Pangilinan J."/>
            <person name="Park H.-J."/>
            <person name="Ramirez L."/>
            <person name="Alfaro M."/>
            <person name="Sun H."/>
            <person name="Tritt A."/>
            <person name="Yoshinaga Y."/>
            <person name="Zwiers L.-H."/>
            <person name="Turgeon B."/>
            <person name="Goodwin S."/>
            <person name="Spatafora J."/>
            <person name="Crous P."/>
            <person name="Grigoriev I."/>
        </authorList>
    </citation>
    <scope>NUCLEOTIDE SEQUENCE</scope>
    <source>
        <strain evidence="4">CBS 116435</strain>
    </source>
</reference>
<feature type="region of interest" description="Disordered" evidence="1">
    <location>
        <begin position="309"/>
        <end position="328"/>
    </location>
</feature>
<comment type="caution">
    <text evidence="4">The sequence shown here is derived from an EMBL/GenBank/DDBJ whole genome shotgun (WGS) entry which is preliminary data.</text>
</comment>
<feature type="region of interest" description="Disordered" evidence="1">
    <location>
        <begin position="273"/>
        <end position="296"/>
    </location>
</feature>
<dbReference type="Pfam" id="PF23395">
    <property type="entry name" value="SAM_6"/>
    <property type="match status" value="1"/>
</dbReference>
<name>A0A9P4Q6R7_9PEZI</name>
<dbReference type="EMBL" id="MU003816">
    <property type="protein sequence ID" value="KAF2719047.1"/>
    <property type="molecule type" value="Genomic_DNA"/>
</dbReference>
<evidence type="ECO:0000313" key="5">
    <source>
        <dbReference type="Proteomes" id="UP000799441"/>
    </source>
</evidence>
<gene>
    <name evidence="4" type="ORF">K431DRAFT_348236</name>
</gene>
<feature type="domain" description="SAM-like" evidence="3">
    <location>
        <begin position="813"/>
        <end position="905"/>
    </location>
</feature>
<evidence type="ECO:0000313" key="4">
    <source>
        <dbReference type="EMBL" id="KAF2719047.1"/>
    </source>
</evidence>
<dbReference type="OrthoDB" id="3647246at2759"/>
<dbReference type="Proteomes" id="UP000799441">
    <property type="component" value="Unassembled WGS sequence"/>
</dbReference>
<evidence type="ECO:0000256" key="1">
    <source>
        <dbReference type="SAM" id="MobiDB-lite"/>
    </source>
</evidence>
<protein>
    <submittedName>
        <fullName evidence="4">Uncharacterized protein</fullName>
    </submittedName>
</protein>
<dbReference type="InterPro" id="IPR055528">
    <property type="entry name" value="DUF7102"/>
</dbReference>
<proteinExistence type="predicted"/>
<accession>A0A9P4Q6R7</accession>
<dbReference type="Pfam" id="PF23394">
    <property type="entry name" value="DUF7102"/>
    <property type="match status" value="1"/>
</dbReference>